<sequence>MQSIQEPGLSFLLVSPFVFMPSYSFELADIDKEELAIEDQVTVYTIVTIHSQANRSTMNLLAPIVLNPENRLGKQVILHQSGYEPRHLIWAEEEKTSVKGGV</sequence>
<proteinExistence type="predicted"/>
<name>A0ABT9WGM4_9BACL</name>
<dbReference type="SUPFAM" id="SSF141457">
    <property type="entry name" value="BH3618-like"/>
    <property type="match status" value="1"/>
</dbReference>
<dbReference type="Pfam" id="PF02623">
    <property type="entry name" value="FliW"/>
    <property type="match status" value="1"/>
</dbReference>
<evidence type="ECO:0000256" key="1">
    <source>
        <dbReference type="ARBA" id="ARBA00022490"/>
    </source>
</evidence>
<dbReference type="EMBL" id="JAUSTI010000011">
    <property type="protein sequence ID" value="MDQ0172417.1"/>
    <property type="molecule type" value="Genomic_DNA"/>
</dbReference>
<comment type="caution">
    <text evidence="4">The sequence shown here is derived from an EMBL/GenBank/DDBJ whole genome shotgun (WGS) entry which is preliminary data.</text>
</comment>
<keyword evidence="4" id="KW-0969">Cilium</keyword>
<dbReference type="InterPro" id="IPR003775">
    <property type="entry name" value="Flagellar_assembly_factor_FliW"/>
</dbReference>
<evidence type="ECO:0000313" key="4">
    <source>
        <dbReference type="EMBL" id="MDQ0172417.1"/>
    </source>
</evidence>
<organism evidence="4 5">
    <name type="scientific">Paenibacillus tundrae</name>
    <dbReference type="NCBI Taxonomy" id="528187"/>
    <lineage>
        <taxon>Bacteria</taxon>
        <taxon>Bacillati</taxon>
        <taxon>Bacillota</taxon>
        <taxon>Bacilli</taxon>
        <taxon>Bacillales</taxon>
        <taxon>Paenibacillaceae</taxon>
        <taxon>Paenibacillus</taxon>
    </lineage>
</organism>
<protein>
    <submittedName>
        <fullName evidence="4">Flagellar assembly factor FliW</fullName>
    </submittedName>
</protein>
<evidence type="ECO:0000313" key="5">
    <source>
        <dbReference type="Proteomes" id="UP001233836"/>
    </source>
</evidence>
<evidence type="ECO:0000256" key="3">
    <source>
        <dbReference type="ARBA" id="ARBA00022845"/>
    </source>
</evidence>
<dbReference type="PANTHER" id="PTHR39190">
    <property type="entry name" value="FLAGELLAR ASSEMBLY FACTOR FLIW"/>
    <property type="match status" value="1"/>
</dbReference>
<keyword evidence="4" id="KW-0282">Flagellum</keyword>
<accession>A0ABT9WGM4</accession>
<keyword evidence="1" id="KW-0963">Cytoplasm</keyword>
<dbReference type="Gene3D" id="2.30.290.10">
    <property type="entry name" value="BH3618-like"/>
    <property type="match status" value="1"/>
</dbReference>
<keyword evidence="5" id="KW-1185">Reference proteome</keyword>
<dbReference type="Proteomes" id="UP001233836">
    <property type="component" value="Unassembled WGS sequence"/>
</dbReference>
<keyword evidence="4" id="KW-0966">Cell projection</keyword>
<reference evidence="4 5" key="1">
    <citation type="submission" date="2023-07" db="EMBL/GenBank/DDBJ databases">
        <title>Sorghum-associated microbial communities from plants grown in Nebraska, USA.</title>
        <authorList>
            <person name="Schachtman D."/>
        </authorList>
    </citation>
    <scope>NUCLEOTIDE SEQUENCE [LARGE SCALE GENOMIC DNA]</scope>
    <source>
        <strain evidence="4 5">DS1314</strain>
    </source>
</reference>
<dbReference type="InterPro" id="IPR024046">
    <property type="entry name" value="Flagellar_assmbl_FliW_dom_sf"/>
</dbReference>
<gene>
    <name evidence="4" type="ORF">J2T19_003906</name>
</gene>
<keyword evidence="2" id="KW-1005">Bacterial flagellum biogenesis</keyword>
<dbReference type="PANTHER" id="PTHR39190:SF1">
    <property type="entry name" value="FLAGELLAR ASSEMBLY FACTOR FLIW"/>
    <property type="match status" value="1"/>
</dbReference>
<evidence type="ECO:0000256" key="2">
    <source>
        <dbReference type="ARBA" id="ARBA00022795"/>
    </source>
</evidence>
<keyword evidence="3" id="KW-0810">Translation regulation</keyword>